<evidence type="ECO:0000313" key="3">
    <source>
        <dbReference type="Proteomes" id="UP000788262"/>
    </source>
</evidence>
<evidence type="ECO:0000313" key="2">
    <source>
        <dbReference type="EMBL" id="MBN0048983.1"/>
    </source>
</evidence>
<evidence type="ECO:0000259" key="1">
    <source>
        <dbReference type="Pfam" id="PF13358"/>
    </source>
</evidence>
<organism evidence="2 3">
    <name type="scientific">Streptomyces actuosus</name>
    <dbReference type="NCBI Taxonomy" id="1885"/>
    <lineage>
        <taxon>Bacteria</taxon>
        <taxon>Bacillati</taxon>
        <taxon>Actinomycetota</taxon>
        <taxon>Actinomycetes</taxon>
        <taxon>Kitasatosporales</taxon>
        <taxon>Streptomycetaceae</taxon>
        <taxon>Streptomyces</taxon>
    </lineage>
</organism>
<dbReference type="EMBL" id="JAFFZS010000054">
    <property type="protein sequence ID" value="MBN0048983.1"/>
    <property type="molecule type" value="Genomic_DNA"/>
</dbReference>
<protein>
    <submittedName>
        <fullName evidence="2">IS630 family transposase</fullName>
    </submittedName>
</protein>
<proteinExistence type="predicted"/>
<name>A0ABS2W148_STRAS</name>
<dbReference type="Pfam" id="PF13358">
    <property type="entry name" value="DDE_3"/>
    <property type="match status" value="1"/>
</dbReference>
<dbReference type="Gene3D" id="3.30.420.10">
    <property type="entry name" value="Ribonuclease H-like superfamily/Ribonuclease H"/>
    <property type="match status" value="1"/>
</dbReference>
<sequence length="200" mass="22801">MADGGKTADELGAYVCFADEAGQALSPPRGRTWARRGARPQVKVHVRRRGRVNVLGAACFRPGGGRARFVYRLLTWRGRKGERKSFGLREYRVFLTALHQQLRAPVVLVWDNINVHKTPELTEWMERQEWLRVFHLPRYAPELNAVEGVWSLLKRSIVNFLLAGLDELEALVRSRLKQIQYRPDAIIGCLTETGLTFAPP</sequence>
<dbReference type="InterPro" id="IPR038717">
    <property type="entry name" value="Tc1-like_DDE_dom"/>
</dbReference>
<keyword evidence="3" id="KW-1185">Reference proteome</keyword>
<comment type="caution">
    <text evidence="2">The sequence shown here is derived from an EMBL/GenBank/DDBJ whole genome shotgun (WGS) entry which is preliminary data.</text>
</comment>
<feature type="domain" description="Tc1-like transposase DDE" evidence="1">
    <location>
        <begin position="92"/>
        <end position="159"/>
    </location>
</feature>
<gene>
    <name evidence="2" type="ORF">JS756_33855</name>
</gene>
<dbReference type="InterPro" id="IPR047655">
    <property type="entry name" value="Transpos_IS630-like"/>
</dbReference>
<dbReference type="InterPro" id="IPR036397">
    <property type="entry name" value="RNaseH_sf"/>
</dbReference>
<dbReference type="NCBIfam" id="NF033545">
    <property type="entry name" value="transpos_IS630"/>
    <property type="match status" value="1"/>
</dbReference>
<reference evidence="2 3" key="1">
    <citation type="submission" date="2021-02" db="EMBL/GenBank/DDBJ databases">
        <title>Whole genome sequencing of Streptomyces actuosus VRA1.</title>
        <authorList>
            <person name="Sen G."/>
            <person name="Sen A."/>
        </authorList>
    </citation>
    <scope>NUCLEOTIDE SEQUENCE [LARGE SCALE GENOMIC DNA]</scope>
    <source>
        <strain evidence="2 3">VRA1</strain>
    </source>
</reference>
<accession>A0ABS2W148</accession>
<dbReference type="Proteomes" id="UP000788262">
    <property type="component" value="Unassembled WGS sequence"/>
</dbReference>